<feature type="compositionally biased region" description="Low complexity" evidence="1">
    <location>
        <begin position="18"/>
        <end position="76"/>
    </location>
</feature>
<feature type="compositionally biased region" description="Polar residues" evidence="1">
    <location>
        <begin position="910"/>
        <end position="937"/>
    </location>
</feature>
<gene>
    <name evidence="3" type="ORF">SLS62_008722</name>
</gene>
<feature type="compositionally biased region" description="Polar residues" evidence="1">
    <location>
        <begin position="406"/>
        <end position="424"/>
    </location>
</feature>
<feature type="compositionally biased region" description="Polar residues" evidence="1">
    <location>
        <begin position="201"/>
        <end position="211"/>
    </location>
</feature>
<dbReference type="CDD" id="cd17716">
    <property type="entry name" value="BRCT_microcephalin_rpt1"/>
    <property type="match status" value="1"/>
</dbReference>
<evidence type="ECO:0000256" key="1">
    <source>
        <dbReference type="SAM" id="MobiDB-lite"/>
    </source>
</evidence>
<feature type="compositionally biased region" description="Polar residues" evidence="1">
    <location>
        <begin position="972"/>
        <end position="985"/>
    </location>
</feature>
<evidence type="ECO:0000259" key="2">
    <source>
        <dbReference type="PROSITE" id="PS50172"/>
    </source>
</evidence>
<feature type="domain" description="BRCT" evidence="2">
    <location>
        <begin position="1026"/>
        <end position="1134"/>
    </location>
</feature>
<dbReference type="PROSITE" id="PS50172">
    <property type="entry name" value="BRCT"/>
    <property type="match status" value="1"/>
</dbReference>
<feature type="compositionally biased region" description="Basic and acidic residues" evidence="1">
    <location>
        <begin position="602"/>
        <end position="615"/>
    </location>
</feature>
<accession>A0AAN9YMZ8</accession>
<dbReference type="PANTHER" id="PTHR14625">
    <property type="entry name" value="MICROCEPHALIN"/>
    <property type="match status" value="1"/>
</dbReference>
<feature type="region of interest" description="Disordered" evidence="1">
    <location>
        <begin position="405"/>
        <end position="586"/>
    </location>
</feature>
<feature type="region of interest" description="Disordered" evidence="1">
    <location>
        <begin position="1"/>
        <end position="392"/>
    </location>
</feature>
<feature type="region of interest" description="Disordered" evidence="1">
    <location>
        <begin position="1187"/>
        <end position="1208"/>
    </location>
</feature>
<organism evidence="3 4">
    <name type="scientific">Diatrype stigma</name>
    <dbReference type="NCBI Taxonomy" id="117547"/>
    <lineage>
        <taxon>Eukaryota</taxon>
        <taxon>Fungi</taxon>
        <taxon>Dikarya</taxon>
        <taxon>Ascomycota</taxon>
        <taxon>Pezizomycotina</taxon>
        <taxon>Sordariomycetes</taxon>
        <taxon>Xylariomycetidae</taxon>
        <taxon>Xylariales</taxon>
        <taxon>Diatrypaceae</taxon>
        <taxon>Diatrype</taxon>
    </lineage>
</organism>
<feature type="compositionally biased region" description="Basic and acidic residues" evidence="1">
    <location>
        <begin position="290"/>
        <end position="305"/>
    </location>
</feature>
<feature type="compositionally biased region" description="Low complexity" evidence="1">
    <location>
        <begin position="127"/>
        <end position="138"/>
    </location>
</feature>
<feature type="compositionally biased region" description="Low complexity" evidence="1">
    <location>
        <begin position="333"/>
        <end position="342"/>
    </location>
</feature>
<dbReference type="SUPFAM" id="SSF52113">
    <property type="entry name" value="BRCT domain"/>
    <property type="match status" value="1"/>
</dbReference>
<protein>
    <recommendedName>
        <fullName evidence="2">BRCT domain-containing protein</fullName>
    </recommendedName>
</protein>
<reference evidence="3 4" key="1">
    <citation type="submission" date="2024-02" db="EMBL/GenBank/DDBJ databases">
        <title>De novo assembly and annotation of 12 fungi associated with fruit tree decline syndrome in Ontario, Canada.</title>
        <authorList>
            <person name="Sulman M."/>
            <person name="Ellouze W."/>
            <person name="Ilyukhin E."/>
        </authorList>
    </citation>
    <scope>NUCLEOTIDE SEQUENCE [LARGE SCALE GENOMIC DNA]</scope>
    <source>
        <strain evidence="3 4">M11/M66-122</strain>
    </source>
</reference>
<feature type="compositionally biased region" description="Polar residues" evidence="1">
    <location>
        <begin position="1191"/>
        <end position="1201"/>
    </location>
</feature>
<dbReference type="PANTHER" id="PTHR14625:SF3">
    <property type="entry name" value="MICROCEPHALIN"/>
    <property type="match status" value="1"/>
</dbReference>
<feature type="compositionally biased region" description="Low complexity" evidence="1">
    <location>
        <begin position="524"/>
        <end position="540"/>
    </location>
</feature>
<feature type="region of interest" description="Disordered" evidence="1">
    <location>
        <begin position="602"/>
        <end position="825"/>
    </location>
</feature>
<dbReference type="GO" id="GO:0000278">
    <property type="term" value="P:mitotic cell cycle"/>
    <property type="evidence" value="ECO:0007669"/>
    <property type="project" value="TreeGrafter"/>
</dbReference>
<feature type="region of interest" description="Disordered" evidence="1">
    <location>
        <begin position="881"/>
        <end position="1024"/>
    </location>
</feature>
<dbReference type="Gene3D" id="3.40.50.10190">
    <property type="entry name" value="BRCT domain"/>
    <property type="match status" value="1"/>
</dbReference>
<feature type="compositionally biased region" description="Basic residues" evidence="1">
    <location>
        <begin position="99"/>
        <end position="109"/>
    </location>
</feature>
<keyword evidence="4" id="KW-1185">Reference proteome</keyword>
<dbReference type="InterPro" id="IPR036420">
    <property type="entry name" value="BRCT_dom_sf"/>
</dbReference>
<sequence length="1319" mass="141430">MDVATPPKRMTRARAAAKDSSSAPAVARKPTKAAPTKAAPAAAKAKTTSTTTASTATTTTAASTTAAAASSAPRTTATKKRKTRDDDDEENEQSAMKKLPTRTRGRPKRVATEPTSEPESEPELPQPEESSTSTATRARATRGRPKKAVTEPVKADPPKTTRTRVRKTAVEDKSAPAPSEPAKRTVRKRAAPSAKEAQGPGSITTSFSTEPTPGLKSAVSRPASRLNGGIIKKTVTFQEPEKENRLPPAATKSKEKAGETETGMRAKPVRKPAAGGRATRASTRSTSNTTEEKKEKSPLSPKKDGQNISLSRDVDSDDELATLEKTPLKPLMKSPIKAPISPKKSEPQPQPASDETDGAVQQAPEPTTSAVCGSPVRRIPPSPWKDALKSPAKRVEAIPSLLFSATKPTDSQSLHSSSKASVLQSPAKRPQMPMMLLPPPPGADHSEAPRSPLKNSLLQSPAKRPASPTKMMGSSVQFAEDHQPRLLFGAKSSPVKEEKEPVEVVSDDASAEAPVEALTEEPTEAPTEAPSEASTEAPTEAADETPIEAPVEGPAETKETESESIVDQAHASVFGEEGHEFKFESPAQLSFPGRLSAVLPRHADPALKEKSRPVEDVAEGQELSNATSESTEVQDGVSNKPEELGNDPMDVDELEDANFHIPSPTKSIGPQSPSKSPSKSVSRSAWGLRANDANDQDMSESEDELASSGKMASKYQDDATLNLSAVPATPTPAGSKTPRNGLPSSAVKAATRAIRSISRGPKLGFSPMAAQLSEWKASSSPLKRSNNSQPSGHDQSSNEHSLLEDNASPAAERSPSKSSFFDDEMKIRAEMEMEMEAALEADIAAAYDDEDPEFDDVPVTNDDVQLAAEANEMSLMDHAGIDVNAPDDSISDASQEYGDENAMPIDPALLNSTVGARNSNATPVTPVRPSTNRNLHTVSKVPLKPADDSPSRSIKKRSASATKLPPRRPSGLSRNATVISYSPTKDSSKMDIDQEDEATENPPVTPAKSDVLSTLGTPARTPRKDLNPALLRGAVVFVDVHTSEGAEANQVFIDLLTQMGARCVKSWPWNPSNDAKGESSSSKIGITHVVYKDGGKRTLEKVRESNGIVQCVGCSWVLDCERENQWLDEAPYYADTSLIPRGGRNRRKSMEPKALANFNGTLVTPMKANAPQPRECQTVPNNHVARRDSTEWQWQHSPSDQDNGEEVRWEQQHNWGDGDSMLTPVPKTPAPEAIAQYAMDLPPETPAPAEMDYEEDPLVDGDQLLARTCPPKQARYADLGEGLLNRDKDQSVLMRLMAARRKSLQFAPKIASPLSKAWK</sequence>
<feature type="compositionally biased region" description="Polar residues" evidence="1">
    <location>
        <begin position="622"/>
        <end position="637"/>
    </location>
</feature>
<dbReference type="InterPro" id="IPR022047">
    <property type="entry name" value="Microcephalin-like"/>
</dbReference>
<evidence type="ECO:0000313" key="4">
    <source>
        <dbReference type="Proteomes" id="UP001320420"/>
    </source>
</evidence>
<dbReference type="InterPro" id="IPR001357">
    <property type="entry name" value="BRCT_dom"/>
</dbReference>
<feature type="compositionally biased region" description="Low complexity" evidence="1">
    <location>
        <begin position="273"/>
        <end position="289"/>
    </location>
</feature>
<feature type="compositionally biased region" description="Polar residues" evidence="1">
    <location>
        <begin position="776"/>
        <end position="800"/>
    </location>
</feature>
<dbReference type="EMBL" id="JAKJXP020000083">
    <property type="protein sequence ID" value="KAK7748354.1"/>
    <property type="molecule type" value="Genomic_DNA"/>
</dbReference>
<feature type="compositionally biased region" description="Acidic residues" evidence="1">
    <location>
        <begin position="694"/>
        <end position="705"/>
    </location>
</feature>
<feature type="compositionally biased region" description="Basic and acidic residues" evidence="1">
    <location>
        <begin position="252"/>
        <end position="264"/>
    </location>
</feature>
<name>A0AAN9YMZ8_9PEZI</name>
<feature type="compositionally biased region" description="Low complexity" evidence="1">
    <location>
        <begin position="666"/>
        <end position="684"/>
    </location>
</feature>
<proteinExistence type="predicted"/>
<dbReference type="Proteomes" id="UP001320420">
    <property type="component" value="Unassembled WGS sequence"/>
</dbReference>
<comment type="caution">
    <text evidence="3">The sequence shown here is derived from an EMBL/GenBank/DDBJ whole genome shotgun (WGS) entry which is preliminary data.</text>
</comment>
<evidence type="ECO:0000313" key="3">
    <source>
        <dbReference type="EMBL" id="KAK7748354.1"/>
    </source>
</evidence>